<dbReference type="KEGG" id="mbd:MEBOL_002294"/>
<dbReference type="RefSeq" id="WP_095977485.1">
    <property type="nucleotide sequence ID" value="NZ_CP022163.1"/>
</dbReference>
<organism evidence="2 3">
    <name type="scientific">Melittangium boletus DSM 14713</name>
    <dbReference type="NCBI Taxonomy" id="1294270"/>
    <lineage>
        <taxon>Bacteria</taxon>
        <taxon>Pseudomonadati</taxon>
        <taxon>Myxococcota</taxon>
        <taxon>Myxococcia</taxon>
        <taxon>Myxococcales</taxon>
        <taxon>Cystobacterineae</taxon>
        <taxon>Archangiaceae</taxon>
        <taxon>Melittangium</taxon>
    </lineage>
</organism>
<proteinExistence type="predicted"/>
<dbReference type="EMBL" id="CP022163">
    <property type="protein sequence ID" value="ATB28845.1"/>
    <property type="molecule type" value="Genomic_DNA"/>
</dbReference>
<evidence type="ECO:0000313" key="3">
    <source>
        <dbReference type="Proteomes" id="UP000217289"/>
    </source>
</evidence>
<protein>
    <submittedName>
        <fullName evidence="2">Cell surface protein</fullName>
    </submittedName>
</protein>
<accession>A0A250IAR7</accession>
<dbReference type="PROSITE" id="PS51257">
    <property type="entry name" value="PROKAR_LIPOPROTEIN"/>
    <property type="match status" value="1"/>
</dbReference>
<reference evidence="2 3" key="1">
    <citation type="submission" date="2017-06" db="EMBL/GenBank/DDBJ databases">
        <authorList>
            <person name="Kim H.J."/>
            <person name="Triplett B.A."/>
        </authorList>
    </citation>
    <scope>NUCLEOTIDE SEQUENCE [LARGE SCALE GENOMIC DNA]</scope>
    <source>
        <strain evidence="2 3">DSM 14713</strain>
    </source>
</reference>
<dbReference type="Proteomes" id="UP000217289">
    <property type="component" value="Chromosome"/>
</dbReference>
<keyword evidence="1" id="KW-0732">Signal</keyword>
<evidence type="ECO:0000256" key="1">
    <source>
        <dbReference type="SAM" id="SignalP"/>
    </source>
</evidence>
<feature type="chain" id="PRO_5012512952" evidence="1">
    <location>
        <begin position="24"/>
        <end position="227"/>
    </location>
</feature>
<sequence>MNRALRFLAPWLVLSLLAGGCGAPPSEGDENPSVAAPCDDGGSPFAGRVVSFTPGDFAGFGQERFPDIVLGPPHGGGAIMGSLDVLSLGKQGEIVLELTSLGVVDGPGVDLLVFENPFGTFVETGVVAVSEDGQTWHEFPCESSNRTGGFPGCAGVKPVFASPDTGVSATEPSVAGGDGFDLATLGVSRARFVRIRDSGSNYYGSTSGGFDLDAIAVVNGSPVCAWR</sequence>
<name>A0A250IAR7_9BACT</name>
<dbReference type="OrthoDB" id="9792152at2"/>
<evidence type="ECO:0000313" key="2">
    <source>
        <dbReference type="EMBL" id="ATB28845.1"/>
    </source>
</evidence>
<gene>
    <name evidence="2" type="ORF">MEBOL_002294</name>
</gene>
<feature type="signal peptide" evidence="1">
    <location>
        <begin position="1"/>
        <end position="23"/>
    </location>
</feature>
<keyword evidence="3" id="KW-1185">Reference proteome</keyword>
<dbReference type="AlphaFoldDB" id="A0A250IAR7"/>